<protein>
    <submittedName>
        <fullName evidence="2">Uncharacterized protein</fullName>
    </submittedName>
</protein>
<proteinExistence type="predicted"/>
<organism evidence="2 3">
    <name type="scientific">Zea mays</name>
    <name type="common">Maize</name>
    <dbReference type="NCBI Taxonomy" id="4577"/>
    <lineage>
        <taxon>Eukaryota</taxon>
        <taxon>Viridiplantae</taxon>
        <taxon>Streptophyta</taxon>
        <taxon>Embryophyta</taxon>
        <taxon>Tracheophyta</taxon>
        <taxon>Spermatophyta</taxon>
        <taxon>Magnoliopsida</taxon>
        <taxon>Liliopsida</taxon>
        <taxon>Poales</taxon>
        <taxon>Poaceae</taxon>
        <taxon>PACMAD clade</taxon>
        <taxon>Panicoideae</taxon>
        <taxon>Andropogonodae</taxon>
        <taxon>Andropogoneae</taxon>
        <taxon>Tripsacinae</taxon>
        <taxon>Zea</taxon>
    </lineage>
</organism>
<reference evidence="3" key="1">
    <citation type="submission" date="2015-12" db="EMBL/GenBank/DDBJ databases">
        <title>Update maize B73 reference genome by single molecule sequencing technologies.</title>
        <authorList>
            <consortium name="Maize Genome Sequencing Project"/>
            <person name="Ware D."/>
        </authorList>
    </citation>
    <scope>NUCLEOTIDE SEQUENCE [LARGE SCALE GENOMIC DNA]</scope>
    <source>
        <strain evidence="3">cv. B73</strain>
    </source>
</reference>
<keyword evidence="3" id="KW-1185">Reference proteome</keyword>
<dbReference type="OrthoDB" id="118550at2759"/>
<dbReference type="AlphaFoldDB" id="A0A804LNE7"/>
<reference evidence="2" key="2">
    <citation type="submission" date="2019-07" db="EMBL/GenBank/DDBJ databases">
        <authorList>
            <person name="Seetharam A."/>
            <person name="Woodhouse M."/>
            <person name="Cannon E."/>
        </authorList>
    </citation>
    <scope>NUCLEOTIDE SEQUENCE [LARGE SCALE GENOMIC DNA]</scope>
    <source>
        <strain evidence="2">cv. B73</strain>
    </source>
</reference>
<evidence type="ECO:0000313" key="3">
    <source>
        <dbReference type="Proteomes" id="UP000007305"/>
    </source>
</evidence>
<accession>A0A804LNE7</accession>
<evidence type="ECO:0000256" key="1">
    <source>
        <dbReference type="SAM" id="MobiDB-lite"/>
    </source>
</evidence>
<feature type="region of interest" description="Disordered" evidence="1">
    <location>
        <begin position="1"/>
        <end position="85"/>
    </location>
</feature>
<dbReference type="EnsemblPlants" id="Zm00001eb023780_T002">
    <property type="protein sequence ID" value="Zm00001eb023780_P002"/>
    <property type="gene ID" value="Zm00001eb023780"/>
</dbReference>
<sequence length="181" mass="19050">MDRGGAQEVPGRAKAAGQGGLEGHLQGLRHHQDGDAGGQPRPEVLPPADQPRYEEAPGEPLRRRYRGLQGQPGPQSIVAAKPAPTQEIIHTDRGDVPIPRYRGLGEILGSNMQVNQLTDYYYFNKNSHVPAGTSLSMASGLETASTVDSLELSIAVNGLELSIAPPSRCVCGGAAGAIKVL</sequence>
<evidence type="ECO:0000313" key="2">
    <source>
        <dbReference type="EnsemblPlants" id="Zm00001eb023780_P002"/>
    </source>
</evidence>
<dbReference type="Proteomes" id="UP000007305">
    <property type="component" value="Chromosome 1"/>
</dbReference>
<reference evidence="2" key="3">
    <citation type="submission" date="2021-05" db="UniProtKB">
        <authorList>
            <consortium name="EnsemblPlants"/>
        </authorList>
    </citation>
    <scope>IDENTIFICATION</scope>
    <source>
        <strain evidence="2">cv. B73</strain>
    </source>
</reference>
<name>A0A804LNE7_MAIZE</name>
<gene>
    <name evidence="2" type="primary">LOC100216850</name>
</gene>
<dbReference type="Gramene" id="Zm00001eb023780_T002">
    <property type="protein sequence ID" value="Zm00001eb023780_P002"/>
    <property type="gene ID" value="Zm00001eb023780"/>
</dbReference>